<proteinExistence type="predicted"/>
<dbReference type="EMBL" id="MU865446">
    <property type="protein sequence ID" value="KAK4222970.1"/>
    <property type="molecule type" value="Genomic_DNA"/>
</dbReference>
<gene>
    <name evidence="3" type="ORF">QBC38DRAFT_488735</name>
</gene>
<dbReference type="Proteomes" id="UP001301958">
    <property type="component" value="Unassembled WGS sequence"/>
</dbReference>
<evidence type="ECO:0000259" key="2">
    <source>
        <dbReference type="Pfam" id="PF14661"/>
    </source>
</evidence>
<evidence type="ECO:0000313" key="4">
    <source>
        <dbReference type="Proteomes" id="UP001301958"/>
    </source>
</evidence>
<comment type="caution">
    <text evidence="3">The sequence shown here is derived from an EMBL/GenBank/DDBJ whole genome shotgun (WGS) entry which is preliminary data.</text>
</comment>
<feature type="compositionally biased region" description="Low complexity" evidence="1">
    <location>
        <begin position="40"/>
        <end position="55"/>
    </location>
</feature>
<sequence>MSNLTSTTSVTRTRSARAPSHLNKQLLNSARGIAGTTGIPPSASATTSATSATTAAPPPPTTPLPTVSNLSLFLTNLRLLDFDQRPDWPDINTLTFSNKDAAQGQKKRIQCVEWALYHLFALWDHEETRNKLQPFFPPNDQVQSLNLRAALLRGLEQAKKNGVLGRDAVVRKTMLDECKGERLEEVLAVFSSAVLKKMVAEQQLKNPGHPALAQSLALENRGYAGERTELTAMILAHKVSLRRVLDDKNTRGNRLKDFSELLTSKEMAIAQRREQAKVSQKMGETEEIPDSIKRKVRRTVRDNWTGDERWMDALLCGDANTHKDGVLSAPFDRVWRRVQSGRLEELEENSVGLLEQLDDRVKSQKDRLEKWQGFREKMFGKAGTEKKVEEPEYQRPRGISLGFRGHETLHISRTSSKKLATTHTSNFDHEYEMLIKNLKGELASISPEQPQIPAFFLRSPGQDRPHTGFEMVEPESEEISDISDHEKTPVPVRPLPPRREPIRLEPVFEPVLRKAQNFEDDLPQPTTPSRLRRAATITHSPKKRPSIDMTARTQERRLSSPPKPSFIPSPQSKSTGAVPMSPPPARRTIPRSPPQQMIPKSPPSLPSPDPPSSPGEPQSPTQELADQILASVNATSPSPVKKPRHTLSLVERTRLSMARRTSQANLRVEQEQEHDDTTPGEDDYLADPTPDPLLTIRRPTNRNPVIVPIPASPTRQANPEPEAETPTPSTGYEDLVARTRRSMAGFEAARQKAQIERRKSLKRSKLPATPAGQRFPALGEDDEEDDVGNNTTLIVEELLNEGKDDDYEAVFMSRPKIATSPVATPAAKRFSWGLE</sequence>
<feature type="compositionally biased region" description="Low complexity" evidence="1">
    <location>
        <begin position="1"/>
        <end position="18"/>
    </location>
</feature>
<dbReference type="InterPro" id="IPR028163">
    <property type="entry name" value="HAUS_6_N"/>
</dbReference>
<organism evidence="3 4">
    <name type="scientific">Podospora fimiseda</name>
    <dbReference type="NCBI Taxonomy" id="252190"/>
    <lineage>
        <taxon>Eukaryota</taxon>
        <taxon>Fungi</taxon>
        <taxon>Dikarya</taxon>
        <taxon>Ascomycota</taxon>
        <taxon>Pezizomycotina</taxon>
        <taxon>Sordariomycetes</taxon>
        <taxon>Sordariomycetidae</taxon>
        <taxon>Sordariales</taxon>
        <taxon>Podosporaceae</taxon>
        <taxon>Podospora</taxon>
    </lineage>
</organism>
<dbReference type="AlphaFoldDB" id="A0AAN7BGT4"/>
<feature type="domain" description="HAUS augmin-like complex subunit 6 N-terminal" evidence="2">
    <location>
        <begin position="73"/>
        <end position="305"/>
    </location>
</feature>
<evidence type="ECO:0000313" key="3">
    <source>
        <dbReference type="EMBL" id="KAK4222970.1"/>
    </source>
</evidence>
<reference evidence="3" key="1">
    <citation type="journal article" date="2023" name="Mol. Phylogenet. Evol.">
        <title>Genome-scale phylogeny and comparative genomics of the fungal order Sordariales.</title>
        <authorList>
            <person name="Hensen N."/>
            <person name="Bonometti L."/>
            <person name="Westerberg I."/>
            <person name="Brannstrom I.O."/>
            <person name="Guillou S."/>
            <person name="Cros-Aarteil S."/>
            <person name="Calhoun S."/>
            <person name="Haridas S."/>
            <person name="Kuo A."/>
            <person name="Mondo S."/>
            <person name="Pangilinan J."/>
            <person name="Riley R."/>
            <person name="LaButti K."/>
            <person name="Andreopoulos B."/>
            <person name="Lipzen A."/>
            <person name="Chen C."/>
            <person name="Yan M."/>
            <person name="Daum C."/>
            <person name="Ng V."/>
            <person name="Clum A."/>
            <person name="Steindorff A."/>
            <person name="Ohm R.A."/>
            <person name="Martin F."/>
            <person name="Silar P."/>
            <person name="Natvig D.O."/>
            <person name="Lalanne C."/>
            <person name="Gautier V."/>
            <person name="Ament-Velasquez S.L."/>
            <person name="Kruys A."/>
            <person name="Hutchinson M.I."/>
            <person name="Powell A.J."/>
            <person name="Barry K."/>
            <person name="Miller A.N."/>
            <person name="Grigoriev I.V."/>
            <person name="Debuchy R."/>
            <person name="Gladieux P."/>
            <person name="Hiltunen Thoren M."/>
            <person name="Johannesson H."/>
        </authorList>
    </citation>
    <scope>NUCLEOTIDE SEQUENCE</scope>
    <source>
        <strain evidence="3">CBS 990.96</strain>
    </source>
</reference>
<feature type="compositionally biased region" description="Basic and acidic residues" evidence="1">
    <location>
        <begin position="668"/>
        <end position="677"/>
    </location>
</feature>
<evidence type="ECO:0000256" key="1">
    <source>
        <dbReference type="SAM" id="MobiDB-lite"/>
    </source>
</evidence>
<dbReference type="Pfam" id="PF14661">
    <property type="entry name" value="HAUS6_N"/>
    <property type="match status" value="1"/>
</dbReference>
<keyword evidence="4" id="KW-1185">Reference proteome</keyword>
<feature type="region of interest" description="Disordered" evidence="1">
    <location>
        <begin position="1"/>
        <end position="65"/>
    </location>
</feature>
<accession>A0AAN7BGT4</accession>
<reference evidence="3" key="2">
    <citation type="submission" date="2023-05" db="EMBL/GenBank/DDBJ databases">
        <authorList>
            <consortium name="Lawrence Berkeley National Laboratory"/>
            <person name="Steindorff A."/>
            <person name="Hensen N."/>
            <person name="Bonometti L."/>
            <person name="Westerberg I."/>
            <person name="Brannstrom I.O."/>
            <person name="Guillou S."/>
            <person name="Cros-Aarteil S."/>
            <person name="Calhoun S."/>
            <person name="Haridas S."/>
            <person name="Kuo A."/>
            <person name="Mondo S."/>
            <person name="Pangilinan J."/>
            <person name="Riley R."/>
            <person name="Labutti K."/>
            <person name="Andreopoulos B."/>
            <person name="Lipzen A."/>
            <person name="Chen C."/>
            <person name="Yanf M."/>
            <person name="Daum C."/>
            <person name="Ng V."/>
            <person name="Clum A."/>
            <person name="Ohm R."/>
            <person name="Martin F."/>
            <person name="Silar P."/>
            <person name="Natvig D."/>
            <person name="Lalanne C."/>
            <person name="Gautier V."/>
            <person name="Ament-Velasquez S.L."/>
            <person name="Kruys A."/>
            <person name="Hutchinson M.I."/>
            <person name="Powell A.J."/>
            <person name="Barry K."/>
            <person name="Miller A.N."/>
            <person name="Grigoriev I.V."/>
            <person name="Debuchy R."/>
            <person name="Gladieux P."/>
            <person name="Thoren M.H."/>
            <person name="Johannesson H."/>
        </authorList>
    </citation>
    <scope>NUCLEOTIDE SEQUENCE</scope>
    <source>
        <strain evidence="3">CBS 990.96</strain>
    </source>
</reference>
<protein>
    <submittedName>
        <fullName evidence="3">HAUS augmin-like complex subunit 6 N-terminus-domain-containing protein</fullName>
    </submittedName>
</protein>
<feature type="region of interest" description="Disordered" evidence="1">
    <location>
        <begin position="476"/>
        <end position="498"/>
    </location>
</feature>
<name>A0AAN7BGT4_9PEZI</name>
<feature type="region of interest" description="Disordered" evidence="1">
    <location>
        <begin position="515"/>
        <end position="733"/>
    </location>
</feature>
<feature type="compositionally biased region" description="Pro residues" evidence="1">
    <location>
        <begin position="600"/>
        <end position="614"/>
    </location>
</feature>
<feature type="region of interest" description="Disordered" evidence="1">
    <location>
        <begin position="751"/>
        <end position="787"/>
    </location>
</feature>